<evidence type="ECO:0000259" key="1">
    <source>
        <dbReference type="Pfam" id="PF06985"/>
    </source>
</evidence>
<comment type="caution">
    <text evidence="2">The sequence shown here is derived from an EMBL/GenBank/DDBJ whole genome shotgun (WGS) entry which is preliminary data.</text>
</comment>
<dbReference type="AlphaFoldDB" id="A0A8J2I4M5"/>
<dbReference type="InterPro" id="IPR010730">
    <property type="entry name" value="HET"/>
</dbReference>
<keyword evidence="3" id="KW-1185">Reference proteome</keyword>
<dbReference type="Pfam" id="PF06985">
    <property type="entry name" value="HET"/>
    <property type="match status" value="1"/>
</dbReference>
<dbReference type="PANTHER" id="PTHR33112">
    <property type="entry name" value="DOMAIN PROTEIN, PUTATIVE-RELATED"/>
    <property type="match status" value="1"/>
</dbReference>
<name>A0A8J2I4M5_9PLEO</name>
<organism evidence="2 3">
    <name type="scientific">Alternaria atra</name>
    <dbReference type="NCBI Taxonomy" id="119953"/>
    <lineage>
        <taxon>Eukaryota</taxon>
        <taxon>Fungi</taxon>
        <taxon>Dikarya</taxon>
        <taxon>Ascomycota</taxon>
        <taxon>Pezizomycotina</taxon>
        <taxon>Dothideomycetes</taxon>
        <taxon>Pleosporomycetidae</taxon>
        <taxon>Pleosporales</taxon>
        <taxon>Pleosporineae</taxon>
        <taxon>Pleosporaceae</taxon>
        <taxon>Alternaria</taxon>
        <taxon>Alternaria sect. Ulocladioides</taxon>
    </lineage>
</organism>
<dbReference type="EMBL" id="CAJRGZ010000022">
    <property type="protein sequence ID" value="CAG5174570.1"/>
    <property type="molecule type" value="Genomic_DNA"/>
</dbReference>
<reference evidence="2" key="1">
    <citation type="submission" date="2021-05" db="EMBL/GenBank/DDBJ databases">
        <authorList>
            <person name="Stam R."/>
        </authorList>
    </citation>
    <scope>NUCLEOTIDE SEQUENCE</scope>
    <source>
        <strain evidence="2">CS162</strain>
    </source>
</reference>
<sequence>MSQLIASRGSANDLWARAAIALSDDDKRNINFNRPDKLDILVELHTAAERSRQRSSGIPWDELPKTFQEAILVTRELGLNYLWIDSLCIIQDSKADWQLESAEMAGIYQSAFLTLAATSSPDSNGGLWVRSQSNTLTYAKVILRHDGKDYPVYVKERPVHWPAATETYVNQTFPLLTQGWVYQERLLSPRFLHFGKDELVWECLEESVCECGGYSLDHWTKGKYGYSLTDSAATE</sequence>
<protein>
    <recommendedName>
        <fullName evidence="1">Heterokaryon incompatibility domain-containing protein</fullName>
    </recommendedName>
</protein>
<dbReference type="Proteomes" id="UP000676310">
    <property type="component" value="Unassembled WGS sequence"/>
</dbReference>
<evidence type="ECO:0000313" key="2">
    <source>
        <dbReference type="EMBL" id="CAG5174570.1"/>
    </source>
</evidence>
<feature type="domain" description="Heterokaryon incompatibility" evidence="1">
    <location>
        <begin position="51"/>
        <end position="184"/>
    </location>
</feature>
<proteinExistence type="predicted"/>
<accession>A0A8J2I4M5</accession>
<dbReference type="GeneID" id="67019857"/>
<dbReference type="OrthoDB" id="5362512at2759"/>
<gene>
    <name evidence="2" type="ORF">ALTATR162_LOCUS7815</name>
</gene>
<dbReference type="RefSeq" id="XP_043171379.1">
    <property type="nucleotide sequence ID" value="XM_043315444.1"/>
</dbReference>
<evidence type="ECO:0000313" key="3">
    <source>
        <dbReference type="Proteomes" id="UP000676310"/>
    </source>
</evidence>
<dbReference type="PANTHER" id="PTHR33112:SF9">
    <property type="entry name" value="HETEROKARYON INCOMPATIBILITY DOMAIN-CONTAINING PROTEIN"/>
    <property type="match status" value="1"/>
</dbReference>